<reference evidence="4 5" key="1">
    <citation type="submission" date="2016-11" db="EMBL/GenBank/DDBJ databases">
        <title>Draft Genome Sequences of Nine Cyanobacterial Strains from Diverse Habitats.</title>
        <authorList>
            <person name="Zhu T."/>
            <person name="Hou S."/>
            <person name="Lu X."/>
            <person name="Hess W.R."/>
        </authorList>
    </citation>
    <scope>NUCLEOTIDE SEQUENCE [LARGE SCALE GENOMIC DNA]</scope>
    <source>
        <strain evidence="4 5">5.2 s.c.1</strain>
    </source>
</reference>
<name>A0A1U7HK33_9CHRO</name>
<keyword evidence="2" id="KW-0012">Acyltransferase</keyword>
<dbReference type="InterPro" id="IPR000182">
    <property type="entry name" value="GNAT_dom"/>
</dbReference>
<evidence type="ECO:0000313" key="4">
    <source>
        <dbReference type="EMBL" id="OKH23946.1"/>
    </source>
</evidence>
<dbReference type="STRING" id="247279.NIES1031_16760"/>
<dbReference type="PANTHER" id="PTHR43877">
    <property type="entry name" value="AMINOALKYLPHOSPHONATE N-ACETYLTRANSFERASE-RELATED-RELATED"/>
    <property type="match status" value="1"/>
</dbReference>
<evidence type="ECO:0000313" key="5">
    <source>
        <dbReference type="Proteomes" id="UP000185984"/>
    </source>
</evidence>
<dbReference type="PROSITE" id="PS51186">
    <property type="entry name" value="GNAT"/>
    <property type="match status" value="1"/>
</dbReference>
<dbReference type="InterPro" id="IPR050832">
    <property type="entry name" value="Bact_Acetyltransf"/>
</dbReference>
<protein>
    <submittedName>
        <fullName evidence="4">GNAT family N-acetyltransferase</fullName>
    </submittedName>
</protein>
<accession>A0A1U7HK33</accession>
<dbReference type="SUPFAM" id="SSF55729">
    <property type="entry name" value="Acyl-CoA N-acyltransferases (Nat)"/>
    <property type="match status" value="1"/>
</dbReference>
<proteinExistence type="predicted"/>
<evidence type="ECO:0000256" key="2">
    <source>
        <dbReference type="ARBA" id="ARBA00023315"/>
    </source>
</evidence>
<dbReference type="CDD" id="cd04301">
    <property type="entry name" value="NAT_SF"/>
    <property type="match status" value="1"/>
</dbReference>
<dbReference type="Pfam" id="PF13508">
    <property type="entry name" value="Acetyltransf_7"/>
    <property type="match status" value="1"/>
</dbReference>
<dbReference type="InterPro" id="IPR016181">
    <property type="entry name" value="Acyl_CoA_acyltransferase"/>
</dbReference>
<organism evidence="4 5">
    <name type="scientific">Chroogloeocystis siderophila 5.2 s.c.1</name>
    <dbReference type="NCBI Taxonomy" id="247279"/>
    <lineage>
        <taxon>Bacteria</taxon>
        <taxon>Bacillati</taxon>
        <taxon>Cyanobacteriota</taxon>
        <taxon>Cyanophyceae</taxon>
        <taxon>Oscillatoriophycideae</taxon>
        <taxon>Chroococcales</taxon>
        <taxon>Chroococcaceae</taxon>
        <taxon>Chroogloeocystis</taxon>
    </lineage>
</organism>
<dbReference type="Proteomes" id="UP000185984">
    <property type="component" value="Unassembled WGS sequence"/>
</dbReference>
<dbReference type="AlphaFoldDB" id="A0A1U7HK33"/>
<dbReference type="OrthoDB" id="509899at2"/>
<dbReference type="GO" id="GO:0016747">
    <property type="term" value="F:acyltransferase activity, transferring groups other than amino-acyl groups"/>
    <property type="evidence" value="ECO:0007669"/>
    <property type="project" value="InterPro"/>
</dbReference>
<feature type="domain" description="N-acetyltransferase" evidence="3">
    <location>
        <begin position="9"/>
        <end position="143"/>
    </location>
</feature>
<comment type="caution">
    <text evidence="4">The sequence shown here is derived from an EMBL/GenBank/DDBJ whole genome shotgun (WGS) entry which is preliminary data.</text>
</comment>
<dbReference type="EMBL" id="MRCC01000014">
    <property type="protein sequence ID" value="OKH23946.1"/>
    <property type="molecule type" value="Genomic_DNA"/>
</dbReference>
<dbReference type="RefSeq" id="WP_073550657.1">
    <property type="nucleotide sequence ID" value="NZ_CAWMVK010000006.1"/>
</dbReference>
<keyword evidence="1 4" id="KW-0808">Transferase</keyword>
<evidence type="ECO:0000256" key="1">
    <source>
        <dbReference type="ARBA" id="ARBA00022679"/>
    </source>
</evidence>
<keyword evidence="5" id="KW-1185">Reference proteome</keyword>
<sequence>MQQELPPGCSVRPAAKNDLWAIRKLVLSAKLDPTQLNWSQFWVIECHQKIVACGQLRNFNTVQELGSLVVSPAWRDRGLGSYLINHLIAQATQPLYLECVGNRLALYYTRFGFVPISWQALPQSLKLKFGISQLAAVLIPFLTVTIMQYQGNAREQAVIATQ</sequence>
<evidence type="ECO:0000259" key="3">
    <source>
        <dbReference type="PROSITE" id="PS51186"/>
    </source>
</evidence>
<dbReference type="Gene3D" id="3.40.630.30">
    <property type="match status" value="1"/>
</dbReference>
<gene>
    <name evidence="4" type="ORF">NIES1031_16760</name>
</gene>